<dbReference type="InterPro" id="IPR005829">
    <property type="entry name" value="Sugar_transporter_CS"/>
</dbReference>
<evidence type="ECO:0000313" key="10">
    <source>
        <dbReference type="Proteomes" id="UP000494205"/>
    </source>
</evidence>
<evidence type="ECO:0000259" key="6">
    <source>
        <dbReference type="PROSITE" id="PS50850"/>
    </source>
</evidence>
<feature type="transmembrane region" description="Helical" evidence="5">
    <location>
        <begin position="302"/>
        <end position="319"/>
    </location>
</feature>
<proteinExistence type="predicted"/>
<feature type="domain" description="Major facilitator superfamily (MFS) profile" evidence="6">
    <location>
        <begin position="26"/>
        <end position="416"/>
    </location>
</feature>
<feature type="transmembrane region" description="Helical" evidence="5">
    <location>
        <begin position="391"/>
        <end position="412"/>
    </location>
</feature>
<dbReference type="FunFam" id="1.20.1250.20:FF:000346">
    <property type="entry name" value="Transporter, major facilitator family"/>
    <property type="match status" value="1"/>
</dbReference>
<keyword evidence="4 5" id="KW-0472">Membrane</keyword>
<keyword evidence="3 5" id="KW-1133">Transmembrane helix</keyword>
<comment type="subcellular location">
    <subcellularLocation>
        <location evidence="1">Membrane</location>
        <topology evidence="1">Multi-pass membrane protein</topology>
    </subcellularLocation>
</comment>
<reference evidence="8 9" key="1">
    <citation type="submission" date="2018-01" db="EMBL/GenBank/DDBJ databases">
        <title>Whole genome analyses suggest that Burkholderia sensu lato contains two further novel genera in the rhizoxinica-symbiotica group Mycetohabitans gen. nov., and Trinickia gen. nov.: implications for the evolution of diazotrophy and nodulation in the Burkholderiaceae.</title>
        <authorList>
            <person name="Estrada-de los Santos P."/>
            <person name="Palmer M."/>
            <person name="Chavez-Ramirez B."/>
            <person name="Beukes C."/>
            <person name="Steenkamp E.T."/>
            <person name="Hirsch A.M."/>
            <person name="Manyaka P."/>
            <person name="Maluk M."/>
            <person name="Lafos M."/>
            <person name="Crook M."/>
            <person name="Gross E."/>
            <person name="Simon M.F."/>
            <person name="Bueno dos Reis Junior F."/>
            <person name="Poole P.S."/>
            <person name="Venter S.N."/>
            <person name="James E.K."/>
        </authorList>
    </citation>
    <scope>NUCLEOTIDE SEQUENCE [LARGE SCALE GENOMIC DNA]</scope>
    <source>
        <strain evidence="8 9">WSM 3937</strain>
    </source>
</reference>
<dbReference type="Pfam" id="PF07690">
    <property type="entry name" value="MFS_1"/>
    <property type="match status" value="1"/>
</dbReference>
<evidence type="ECO:0000313" key="9">
    <source>
        <dbReference type="Proteomes" id="UP000235659"/>
    </source>
</evidence>
<keyword evidence="9" id="KW-1185">Reference proteome</keyword>
<feature type="transmembrane region" description="Helical" evidence="5">
    <location>
        <begin position="151"/>
        <end position="174"/>
    </location>
</feature>
<evidence type="ECO:0000256" key="3">
    <source>
        <dbReference type="ARBA" id="ARBA00022989"/>
    </source>
</evidence>
<evidence type="ECO:0000256" key="2">
    <source>
        <dbReference type="ARBA" id="ARBA00022692"/>
    </source>
</evidence>
<feature type="transmembrane region" description="Helical" evidence="5">
    <location>
        <begin position="365"/>
        <end position="385"/>
    </location>
</feature>
<evidence type="ECO:0000256" key="4">
    <source>
        <dbReference type="ARBA" id="ARBA00023136"/>
    </source>
</evidence>
<evidence type="ECO:0000313" key="8">
    <source>
        <dbReference type="EMBL" id="PMS28793.1"/>
    </source>
</evidence>
<dbReference type="OrthoDB" id="183263at2"/>
<feature type="transmembrane region" description="Helical" evidence="5">
    <location>
        <begin position="331"/>
        <end position="353"/>
    </location>
</feature>
<protein>
    <submittedName>
        <fullName evidence="8">MFS transporter</fullName>
    </submittedName>
    <submittedName>
        <fullName evidence="7">Niacin/nicotinamide transporter NaiP</fullName>
    </submittedName>
</protein>
<dbReference type="PANTHER" id="PTHR23508:SF10">
    <property type="entry name" value="CARBOXYLIC ACID TRANSPORTER PROTEIN HOMOLOG"/>
    <property type="match status" value="1"/>
</dbReference>
<accession>A0A2N7WHE2</accession>
<dbReference type="Gene3D" id="1.20.1250.20">
    <property type="entry name" value="MFS general substrate transporter like domains"/>
    <property type="match status" value="1"/>
</dbReference>
<keyword evidence="2 5" id="KW-0812">Transmembrane</keyword>
<dbReference type="EMBL" id="CADIJZ010000004">
    <property type="protein sequence ID" value="CAB3656478.1"/>
    <property type="molecule type" value="Genomic_DNA"/>
</dbReference>
<dbReference type="FunFam" id="1.20.1250.20:FF:000253">
    <property type="entry name" value="Transporter, major facilitator family"/>
    <property type="match status" value="1"/>
</dbReference>
<dbReference type="Proteomes" id="UP000235659">
    <property type="component" value="Unassembled WGS sequence"/>
</dbReference>
<dbReference type="InterPro" id="IPR011701">
    <property type="entry name" value="MFS"/>
</dbReference>
<evidence type="ECO:0000256" key="1">
    <source>
        <dbReference type="ARBA" id="ARBA00004141"/>
    </source>
</evidence>
<organism evidence="7 10">
    <name type="scientific">Paraburkholderia rhynchosiae</name>
    <dbReference type="NCBI Taxonomy" id="487049"/>
    <lineage>
        <taxon>Bacteria</taxon>
        <taxon>Pseudomonadati</taxon>
        <taxon>Pseudomonadota</taxon>
        <taxon>Betaproteobacteria</taxon>
        <taxon>Burkholderiales</taxon>
        <taxon>Burkholderiaceae</taxon>
        <taxon>Paraburkholderia</taxon>
    </lineage>
</organism>
<dbReference type="AlphaFoldDB" id="A0A2N7WHE2"/>
<dbReference type="RefSeq" id="WP_102634209.1">
    <property type="nucleotide sequence ID" value="NZ_CADIJZ010000004.1"/>
</dbReference>
<dbReference type="PROSITE" id="PS50850">
    <property type="entry name" value="MFS"/>
    <property type="match status" value="1"/>
</dbReference>
<dbReference type="PANTHER" id="PTHR23508">
    <property type="entry name" value="CARBOXYLIC ACID TRANSPORTER PROTEIN HOMOLOG"/>
    <property type="match status" value="1"/>
</dbReference>
<feature type="transmembrane region" description="Helical" evidence="5">
    <location>
        <begin position="27"/>
        <end position="57"/>
    </location>
</feature>
<evidence type="ECO:0000313" key="7">
    <source>
        <dbReference type="EMBL" id="CAB3656478.1"/>
    </source>
</evidence>
<dbReference type="CDD" id="cd17371">
    <property type="entry name" value="MFS_MucK"/>
    <property type="match status" value="1"/>
</dbReference>
<feature type="transmembrane region" description="Helical" evidence="5">
    <location>
        <begin position="63"/>
        <end position="84"/>
    </location>
</feature>
<sequence length="421" mass="45575">MSSYRQTNPAERRGFIAEMSQTERRTFIAAFGGWALDAFDFMVFTFVISTLGTIFHIDKGQAGMLATVTLLFSAVGGWLAGILADRIGRVRVLQGTILWFSVCTMLIGFAQSFDQILVLRALQGLGFGGEWAVGSVLIGEMVRTEYRGRTVGTVQSGWAIGWAVAAGIYTVAFSLLPDEYAWRVLFWIGVVPAVLVLFIRKNVPEPELYQRTRKQEVASEKPMSAWSIFSPRLLKTTVLSALLCTGVQGGYYAVTTWLPTFLKTERHLSVIGTGGYLSVIILGSFIGYLVGAVLTDRLGRRANLLIFAALSSVTIYIYTRVALSNEQMLFLGFPLGFAASGIFSGMGAYLTELFPSAVRATGQGFAYNFGRGIGALFPSLVGYLANTSGLGAAIGMFAGGAYFIVLLAAIFLPETKGKEIS</sequence>
<dbReference type="SUPFAM" id="SSF103473">
    <property type="entry name" value="MFS general substrate transporter"/>
    <property type="match status" value="1"/>
</dbReference>
<dbReference type="GO" id="GO:0046943">
    <property type="term" value="F:carboxylic acid transmembrane transporter activity"/>
    <property type="evidence" value="ECO:0007669"/>
    <property type="project" value="TreeGrafter"/>
</dbReference>
<dbReference type="PROSITE" id="PS00217">
    <property type="entry name" value="SUGAR_TRANSPORT_2"/>
    <property type="match status" value="1"/>
</dbReference>
<dbReference type="InterPro" id="IPR036259">
    <property type="entry name" value="MFS_trans_sf"/>
</dbReference>
<feature type="transmembrane region" description="Helical" evidence="5">
    <location>
        <begin position="274"/>
        <end position="295"/>
    </location>
</feature>
<reference evidence="7 10" key="2">
    <citation type="submission" date="2020-04" db="EMBL/GenBank/DDBJ databases">
        <authorList>
            <person name="De Canck E."/>
        </authorList>
    </citation>
    <scope>NUCLEOTIDE SEQUENCE [LARGE SCALE GENOMIC DNA]</scope>
    <source>
        <strain evidence="7 10">LMG 27174</strain>
    </source>
</reference>
<evidence type="ECO:0000256" key="5">
    <source>
        <dbReference type="SAM" id="Phobius"/>
    </source>
</evidence>
<feature type="transmembrane region" description="Helical" evidence="5">
    <location>
        <begin position="233"/>
        <end position="254"/>
    </location>
</feature>
<feature type="transmembrane region" description="Helical" evidence="5">
    <location>
        <begin position="119"/>
        <end position="139"/>
    </location>
</feature>
<dbReference type="InterPro" id="IPR020846">
    <property type="entry name" value="MFS_dom"/>
</dbReference>
<gene>
    <name evidence="7" type="primary">naiP_1</name>
    <name evidence="8" type="ORF">C0Z16_22065</name>
    <name evidence="7" type="ORF">LMG27174_01435</name>
</gene>
<feature type="transmembrane region" description="Helical" evidence="5">
    <location>
        <begin position="96"/>
        <end position="113"/>
    </location>
</feature>
<dbReference type="InterPro" id="IPR005828">
    <property type="entry name" value="MFS_sugar_transport-like"/>
</dbReference>
<dbReference type="Proteomes" id="UP000494205">
    <property type="component" value="Unassembled WGS sequence"/>
</dbReference>
<dbReference type="Pfam" id="PF00083">
    <property type="entry name" value="Sugar_tr"/>
    <property type="match status" value="1"/>
</dbReference>
<dbReference type="EMBL" id="PNXY01000016">
    <property type="protein sequence ID" value="PMS28793.1"/>
    <property type="molecule type" value="Genomic_DNA"/>
</dbReference>
<feature type="transmembrane region" description="Helical" evidence="5">
    <location>
        <begin position="180"/>
        <end position="199"/>
    </location>
</feature>
<name>A0A2N7WHE2_9BURK</name>
<dbReference type="GO" id="GO:0005886">
    <property type="term" value="C:plasma membrane"/>
    <property type="evidence" value="ECO:0007669"/>
    <property type="project" value="TreeGrafter"/>
</dbReference>